<dbReference type="AlphaFoldDB" id="A0AAV7JYN7"/>
<feature type="chain" id="PRO_5043698031" evidence="2">
    <location>
        <begin position="17"/>
        <end position="219"/>
    </location>
</feature>
<feature type="transmembrane region" description="Helical" evidence="1">
    <location>
        <begin position="200"/>
        <end position="218"/>
    </location>
</feature>
<organism evidence="3 4">
    <name type="scientific">Oopsacas minuta</name>
    <dbReference type="NCBI Taxonomy" id="111878"/>
    <lineage>
        <taxon>Eukaryota</taxon>
        <taxon>Metazoa</taxon>
        <taxon>Porifera</taxon>
        <taxon>Hexactinellida</taxon>
        <taxon>Hexasterophora</taxon>
        <taxon>Lyssacinosida</taxon>
        <taxon>Leucopsacidae</taxon>
        <taxon>Oopsacas</taxon>
    </lineage>
</organism>
<accession>A0AAV7JYN7</accession>
<evidence type="ECO:0000313" key="4">
    <source>
        <dbReference type="Proteomes" id="UP001165289"/>
    </source>
</evidence>
<name>A0AAV7JYN7_9METZ</name>
<protein>
    <submittedName>
        <fullName evidence="3">Uncharacterized protein</fullName>
    </submittedName>
</protein>
<evidence type="ECO:0000256" key="1">
    <source>
        <dbReference type="SAM" id="Phobius"/>
    </source>
</evidence>
<evidence type="ECO:0000313" key="3">
    <source>
        <dbReference type="EMBL" id="KAI6653425.1"/>
    </source>
</evidence>
<keyword evidence="2" id="KW-0732">Signal</keyword>
<gene>
    <name evidence="3" type="ORF">LOD99_3644</name>
</gene>
<keyword evidence="1" id="KW-0472">Membrane</keyword>
<dbReference type="EMBL" id="JAKMXF010000277">
    <property type="protein sequence ID" value="KAI6653425.1"/>
    <property type="molecule type" value="Genomic_DNA"/>
</dbReference>
<keyword evidence="1" id="KW-1133">Transmembrane helix</keyword>
<sequence length="219" mass="24717">MLKVFLLISCIVLIQTQITPPNISLSHTAFYTIFDHSVTEPVEGMLWRDDVRGLERRFMSGVIPLIDAPSGYFLVSTGDAGTWIYSEEECNYTVGAPPLLNFFSFLQNSNLTYELEGEIERWSQFVGFYNSMTVNRNDRTRPLTYSFGFSTATATNITIYCWDGNEPDQRVYYLPDTCQGVCEQCTSILYLEAMACPSCAAMNTIAIICLVLSLIVTMF</sequence>
<feature type="signal peptide" evidence="2">
    <location>
        <begin position="1"/>
        <end position="16"/>
    </location>
</feature>
<dbReference type="Proteomes" id="UP001165289">
    <property type="component" value="Unassembled WGS sequence"/>
</dbReference>
<proteinExistence type="predicted"/>
<evidence type="ECO:0000256" key="2">
    <source>
        <dbReference type="SAM" id="SignalP"/>
    </source>
</evidence>
<comment type="caution">
    <text evidence="3">The sequence shown here is derived from an EMBL/GenBank/DDBJ whole genome shotgun (WGS) entry which is preliminary data.</text>
</comment>
<keyword evidence="4" id="KW-1185">Reference proteome</keyword>
<keyword evidence="1" id="KW-0812">Transmembrane</keyword>
<reference evidence="3 4" key="1">
    <citation type="journal article" date="2023" name="BMC Biol.">
        <title>The compact genome of the sponge Oopsacas minuta (Hexactinellida) is lacking key metazoan core genes.</title>
        <authorList>
            <person name="Santini S."/>
            <person name="Schenkelaars Q."/>
            <person name="Jourda C."/>
            <person name="Duchesne M."/>
            <person name="Belahbib H."/>
            <person name="Rocher C."/>
            <person name="Selva M."/>
            <person name="Riesgo A."/>
            <person name="Vervoort M."/>
            <person name="Leys S.P."/>
            <person name="Kodjabachian L."/>
            <person name="Le Bivic A."/>
            <person name="Borchiellini C."/>
            <person name="Claverie J.M."/>
            <person name="Renard E."/>
        </authorList>
    </citation>
    <scope>NUCLEOTIDE SEQUENCE [LARGE SCALE GENOMIC DNA]</scope>
    <source>
        <strain evidence="3">SPO-2</strain>
    </source>
</reference>